<feature type="compositionally biased region" description="Polar residues" evidence="1">
    <location>
        <begin position="291"/>
        <end position="305"/>
    </location>
</feature>
<accession>A0AAD2CYJ8</accession>
<feature type="compositionally biased region" description="Basic and acidic residues" evidence="1">
    <location>
        <begin position="93"/>
        <end position="112"/>
    </location>
</feature>
<feature type="region of interest" description="Disordered" evidence="1">
    <location>
        <begin position="93"/>
        <end position="154"/>
    </location>
</feature>
<comment type="caution">
    <text evidence="2">The sequence shown here is derived from an EMBL/GenBank/DDBJ whole genome shotgun (WGS) entry which is preliminary data.</text>
</comment>
<dbReference type="Proteomes" id="UP001295684">
    <property type="component" value="Unassembled WGS sequence"/>
</dbReference>
<dbReference type="EMBL" id="CAMPGE010016141">
    <property type="protein sequence ID" value="CAI2374719.1"/>
    <property type="molecule type" value="Genomic_DNA"/>
</dbReference>
<protein>
    <submittedName>
        <fullName evidence="2">Uncharacterized protein</fullName>
    </submittedName>
</protein>
<organism evidence="2 3">
    <name type="scientific">Euplotes crassus</name>
    <dbReference type="NCBI Taxonomy" id="5936"/>
    <lineage>
        <taxon>Eukaryota</taxon>
        <taxon>Sar</taxon>
        <taxon>Alveolata</taxon>
        <taxon>Ciliophora</taxon>
        <taxon>Intramacronucleata</taxon>
        <taxon>Spirotrichea</taxon>
        <taxon>Hypotrichia</taxon>
        <taxon>Euplotida</taxon>
        <taxon>Euplotidae</taxon>
        <taxon>Moneuplotes</taxon>
    </lineage>
</organism>
<feature type="compositionally biased region" description="Polar residues" evidence="1">
    <location>
        <begin position="254"/>
        <end position="263"/>
    </location>
</feature>
<feature type="region of interest" description="Disordered" evidence="1">
    <location>
        <begin position="1"/>
        <end position="47"/>
    </location>
</feature>
<gene>
    <name evidence="2" type="ORF">ECRASSUSDP1_LOCUS16076</name>
</gene>
<sequence length="329" mass="37457">MLFPKPEGYILPNPDSIKVGPGPEESKYVANPTKGLSGDPSKPPRKQYTLMKQTPLPVDQPKFLRPSLSVEDIHGAKSRRLYRGTAKNILDIKDIDGSKPKKPRERDTKEYNAMDYSDVSAKRGMKITTPEMSITKPKPNFYNRDPGQSTRRATKEWAQDNLYLFQKDQESQFQLSQRSPYANTGEARQKTYMAKELEGGFPDYYGEGFNRQNEQENQFNPSVNPEEKYMKPFQSRSTASLNQVNHDGMVNFTQDPYQDSVNPKTFRGPQPGLKMTDENRSGVYQPPHDINSGSERFTTLNNPHTINKGAYNAPNNNPRSFQSLRHIIG</sequence>
<dbReference type="AlphaFoldDB" id="A0AAD2CYJ8"/>
<keyword evidence="3" id="KW-1185">Reference proteome</keyword>
<proteinExistence type="predicted"/>
<evidence type="ECO:0000256" key="1">
    <source>
        <dbReference type="SAM" id="MobiDB-lite"/>
    </source>
</evidence>
<evidence type="ECO:0000313" key="2">
    <source>
        <dbReference type="EMBL" id="CAI2374719.1"/>
    </source>
</evidence>
<name>A0AAD2CYJ8_EUPCR</name>
<feature type="region of interest" description="Disordered" evidence="1">
    <location>
        <begin position="254"/>
        <end position="319"/>
    </location>
</feature>
<evidence type="ECO:0000313" key="3">
    <source>
        <dbReference type="Proteomes" id="UP001295684"/>
    </source>
</evidence>
<reference evidence="2" key="1">
    <citation type="submission" date="2023-07" db="EMBL/GenBank/DDBJ databases">
        <authorList>
            <consortium name="AG Swart"/>
            <person name="Singh M."/>
            <person name="Singh A."/>
            <person name="Seah K."/>
            <person name="Emmerich C."/>
        </authorList>
    </citation>
    <scope>NUCLEOTIDE SEQUENCE</scope>
    <source>
        <strain evidence="2">DP1</strain>
    </source>
</reference>